<keyword evidence="9" id="KW-1185">Reference proteome</keyword>
<dbReference type="OrthoDB" id="277458at2759"/>
<dbReference type="FunFam" id="3.80.10.10:FF:000095">
    <property type="entry name" value="LRR receptor-like serine/threonine-protein kinase GSO1"/>
    <property type="match status" value="1"/>
</dbReference>
<evidence type="ECO:0000313" key="7">
    <source>
        <dbReference type="EMBL" id="CAL1153031.1"/>
    </source>
</evidence>
<dbReference type="PANTHER" id="PTHR45752:SF187">
    <property type="entry name" value="LEUCINE-RICH REPEAT AND IQ DOMAIN-CONTAINING PROTEIN 4"/>
    <property type="match status" value="1"/>
</dbReference>
<evidence type="ECO:0000259" key="5">
    <source>
        <dbReference type="Pfam" id="PF23598"/>
    </source>
</evidence>
<feature type="transmembrane region" description="Helical" evidence="4">
    <location>
        <begin position="851"/>
        <end position="874"/>
    </location>
</feature>
<sequence>MGNLKNLLELFLEGNRLTSLPESFSQLANLESLSLQNNRLTSLPESFCQLTRLRALQLQSNQLTHLPENLGNMKLLTLILLRENQLKGLPESFSELTKLTLLDLSNNSLTVLPEWLTSFTQLQFLYVQNNRLKDVPDLGKLKSLTVLFLGGNQLTRLPDSIGEVKNLTELCVQQNYLISLPKSLGDLTNLRHLELQQNQLTSLPASLGKLVNLMELDAHRNRLLSLPSMDDLVNLWRISLEGNRLTSLPQSFGKLQMLEWADLTNNLLTSLPDTLCELTNIKSLFLSQNQLTHLPDRVGNLKSLSLISLKRNKLTSLPESVAELGELKYLLLQHNRLEQLPETMGNLRNLTQLHLMRNDLTLLPESLGELQQLEFLGLESNQLTSLFGTVGQLKKLRHLLLQSNQLSKLPESIGHLTNLWELSLQKNKLTALPDSLGNLRKLVRLYAQKNLLRSWPDSLQKLRSVAFVLLHDNGLRGNLTVLCHWREIRTIYLHNNKLNRNIPDCIGALPALQVLTLHNNMLVGPIPVAFGAASHLQVLTLHENALTGSIPKSFSSSPQLSFLSAFGNDLSGRIPELNLKTGCADDFSFEFHKQTIFLSDLTITCDSTFNLDDFNLSFQEMQLIFERCPNAYNHGNCSTASSRGPVLLLQSNRFSCSLPTRVTSEAGVASLRSLILMGNMLGNGTKALPDWVHDTENQPFLYVSSLRGQRVLTMLVSLGAIFAAALYSLGNCSTFLLGGFENQEDQTGKAHVFVMRMSVQFLPIYSLLLALYLGGAGYYRCGDVLGDSSLAHFPGSLDAVLALGWSAWILLGMRWLRDVPKPHRTTMPSSWLSTLSLPGARKDSASRLGKFFWFILWLFLVLLLSTPSMAYAMVDSLPRQNTLIITSPNLLTTIHSLAVPIMLLVDLLLTPKLAALISERSALRRSMLLMAARSATMWLNATLCTIYLNEHCMRGWTRFWTVCNPLTEHYQNLNISLGEHQLLDPTNDLCLQNKNWWRSDACVRSIVETLGPLFVTKMIQRAFLQPVIVLVLWKLSKEIEGQLWLFPLAYFGIRSVKFRTSNSLDRAQQASFLVTLAEVLLLWSPLVP</sequence>
<keyword evidence="1" id="KW-0433">Leucine-rich repeat</keyword>
<proteinExistence type="predicted"/>
<dbReference type="InterPro" id="IPR032675">
    <property type="entry name" value="LRR_dom_sf"/>
</dbReference>
<keyword evidence="3 4" id="KW-0472">Membrane</keyword>
<feature type="domain" description="Disease resistance R13L4/SHOC-2-like LRR" evidence="5">
    <location>
        <begin position="388"/>
        <end position="564"/>
    </location>
</feature>
<evidence type="ECO:0000313" key="8">
    <source>
        <dbReference type="EMBL" id="CAL4786968.1"/>
    </source>
</evidence>
<dbReference type="AlphaFoldDB" id="A0A9P1D0G4"/>
<comment type="caution">
    <text evidence="6">The sequence shown here is derived from an EMBL/GenBank/DDBJ whole genome shotgun (WGS) entry which is preliminary data.</text>
</comment>
<dbReference type="EMBL" id="CAMXCT030002667">
    <property type="protein sequence ID" value="CAL4786968.1"/>
    <property type="molecule type" value="Genomic_DNA"/>
</dbReference>
<dbReference type="Pfam" id="PF13855">
    <property type="entry name" value="LRR_8"/>
    <property type="match status" value="1"/>
</dbReference>
<dbReference type="SUPFAM" id="SSF52058">
    <property type="entry name" value="L domain-like"/>
    <property type="match status" value="2"/>
</dbReference>
<dbReference type="Pfam" id="PF23598">
    <property type="entry name" value="LRR_14"/>
    <property type="match status" value="3"/>
</dbReference>
<feature type="transmembrane region" description="Helical" evidence="4">
    <location>
        <begin position="799"/>
        <end position="816"/>
    </location>
</feature>
<feature type="domain" description="Disease resistance R13L4/SHOC-2-like LRR" evidence="5">
    <location>
        <begin position="224"/>
        <end position="328"/>
    </location>
</feature>
<feature type="transmembrane region" description="Helical" evidence="4">
    <location>
        <begin position="761"/>
        <end position="779"/>
    </location>
</feature>
<dbReference type="InterPro" id="IPR003591">
    <property type="entry name" value="Leu-rich_rpt_typical-subtyp"/>
</dbReference>
<evidence type="ECO:0000256" key="3">
    <source>
        <dbReference type="ARBA" id="ARBA00023136"/>
    </source>
</evidence>
<dbReference type="EMBL" id="CAMXCT010002667">
    <property type="protein sequence ID" value="CAI3999656.1"/>
    <property type="molecule type" value="Genomic_DNA"/>
</dbReference>
<accession>A0A9P1D0G4</accession>
<feature type="transmembrane region" description="Helical" evidence="4">
    <location>
        <begin position="894"/>
        <end position="915"/>
    </location>
</feature>
<dbReference type="InterPro" id="IPR050715">
    <property type="entry name" value="LRR-SigEffector_domain"/>
</dbReference>
<organism evidence="6">
    <name type="scientific">Cladocopium goreaui</name>
    <dbReference type="NCBI Taxonomy" id="2562237"/>
    <lineage>
        <taxon>Eukaryota</taxon>
        <taxon>Sar</taxon>
        <taxon>Alveolata</taxon>
        <taxon>Dinophyceae</taxon>
        <taxon>Suessiales</taxon>
        <taxon>Symbiodiniaceae</taxon>
        <taxon>Cladocopium</taxon>
    </lineage>
</organism>
<evidence type="ECO:0000256" key="1">
    <source>
        <dbReference type="ARBA" id="ARBA00022614"/>
    </source>
</evidence>
<keyword evidence="4" id="KW-0812">Transmembrane</keyword>
<dbReference type="SMART" id="SM00365">
    <property type="entry name" value="LRR_SD22"/>
    <property type="match status" value="10"/>
</dbReference>
<feature type="domain" description="Disease resistance R13L4/SHOC-2-like LRR" evidence="5">
    <location>
        <begin position="116"/>
        <end position="220"/>
    </location>
</feature>
<dbReference type="SMART" id="SM00364">
    <property type="entry name" value="LRR_BAC"/>
    <property type="match status" value="21"/>
</dbReference>
<protein>
    <submittedName>
        <fullName evidence="8">Leucine-rich repeat domain-containing protein</fullName>
    </submittedName>
</protein>
<dbReference type="EMBL" id="CAMXCT020002667">
    <property type="protein sequence ID" value="CAL1153031.1"/>
    <property type="molecule type" value="Genomic_DNA"/>
</dbReference>
<keyword evidence="2" id="KW-0677">Repeat</keyword>
<evidence type="ECO:0000313" key="9">
    <source>
        <dbReference type="Proteomes" id="UP001152797"/>
    </source>
</evidence>
<evidence type="ECO:0000256" key="4">
    <source>
        <dbReference type="SAM" id="Phobius"/>
    </source>
</evidence>
<dbReference type="Gene3D" id="3.80.10.10">
    <property type="entry name" value="Ribonuclease Inhibitor"/>
    <property type="match status" value="4"/>
</dbReference>
<evidence type="ECO:0000256" key="2">
    <source>
        <dbReference type="ARBA" id="ARBA00022737"/>
    </source>
</evidence>
<dbReference type="InterPro" id="IPR055414">
    <property type="entry name" value="LRR_R13L4/SHOC2-like"/>
</dbReference>
<name>A0A9P1D0G4_9DINO</name>
<feature type="transmembrane region" description="Helical" evidence="4">
    <location>
        <begin position="714"/>
        <end position="740"/>
    </location>
</feature>
<reference evidence="6" key="1">
    <citation type="submission" date="2022-10" db="EMBL/GenBank/DDBJ databases">
        <authorList>
            <person name="Chen Y."/>
            <person name="Dougan E. K."/>
            <person name="Chan C."/>
            <person name="Rhodes N."/>
            <person name="Thang M."/>
        </authorList>
    </citation>
    <scope>NUCLEOTIDE SEQUENCE</scope>
</reference>
<reference evidence="7" key="2">
    <citation type="submission" date="2024-04" db="EMBL/GenBank/DDBJ databases">
        <authorList>
            <person name="Chen Y."/>
            <person name="Shah S."/>
            <person name="Dougan E. K."/>
            <person name="Thang M."/>
            <person name="Chan C."/>
        </authorList>
    </citation>
    <scope>NUCLEOTIDE SEQUENCE [LARGE SCALE GENOMIC DNA]</scope>
</reference>
<dbReference type="PROSITE" id="PS51450">
    <property type="entry name" value="LRR"/>
    <property type="match status" value="8"/>
</dbReference>
<dbReference type="Proteomes" id="UP001152797">
    <property type="component" value="Unassembled WGS sequence"/>
</dbReference>
<dbReference type="FunFam" id="3.80.10.10:FF:001164">
    <property type="entry name" value="GH01279p"/>
    <property type="match status" value="1"/>
</dbReference>
<dbReference type="PANTHER" id="PTHR45752">
    <property type="entry name" value="LEUCINE-RICH REPEAT-CONTAINING"/>
    <property type="match status" value="1"/>
</dbReference>
<keyword evidence="4" id="KW-1133">Transmembrane helix</keyword>
<dbReference type="InterPro" id="IPR001611">
    <property type="entry name" value="Leu-rich_rpt"/>
</dbReference>
<gene>
    <name evidence="6" type="ORF">C1SCF055_LOCUS25835</name>
</gene>
<evidence type="ECO:0000313" key="6">
    <source>
        <dbReference type="EMBL" id="CAI3999656.1"/>
    </source>
</evidence>
<dbReference type="SMART" id="SM00369">
    <property type="entry name" value="LRR_TYP"/>
    <property type="match status" value="16"/>
</dbReference>